<keyword evidence="3 7" id="KW-1003">Cell membrane</keyword>
<sequence length="215" mass="23883">MDFMQFLDMVIHVDKTLGMVISNYGTQVYVMLFGIIFCETGLVVMPFLPGDSLLFIAGAFCATGAMDMWLLMALLIFAAISGNTVNYWVGKKVGRSVFTKDYAWLDKKALHHTQAFFEKHGGKTITLSRFVPIVRTFAPFVAGVSDMPFGRFQFYNITGGVGWVVSLVVAGYFFGNIPIIRDHLNTIVLLGVCAAIVPIIIGGIWRFYLKVVRSN</sequence>
<dbReference type="AlphaFoldDB" id="A0A9E9P2R7"/>
<evidence type="ECO:0000256" key="7">
    <source>
        <dbReference type="RuleBase" id="RU367016"/>
    </source>
</evidence>
<evidence type="ECO:0000259" key="8">
    <source>
        <dbReference type="Pfam" id="PF09335"/>
    </source>
</evidence>
<gene>
    <name evidence="9" type="ORF">NB640_00540</name>
</gene>
<dbReference type="EMBL" id="CP098242">
    <property type="protein sequence ID" value="WAW10197.1"/>
    <property type="molecule type" value="Genomic_DNA"/>
</dbReference>
<dbReference type="GO" id="GO:0005886">
    <property type="term" value="C:plasma membrane"/>
    <property type="evidence" value="ECO:0007669"/>
    <property type="project" value="UniProtKB-SubCell"/>
</dbReference>
<proteinExistence type="inferred from homology"/>
<feature type="transmembrane region" description="Helical" evidence="7">
    <location>
        <begin position="68"/>
        <end position="89"/>
    </location>
</feature>
<dbReference type="KEGG" id="ovb:NB640_00540"/>
<evidence type="ECO:0000256" key="3">
    <source>
        <dbReference type="ARBA" id="ARBA00022475"/>
    </source>
</evidence>
<name>A0A9E9P2R7_9BURK</name>
<dbReference type="PANTHER" id="PTHR30353">
    <property type="entry name" value="INNER MEMBRANE PROTEIN DEDA-RELATED"/>
    <property type="match status" value="1"/>
</dbReference>
<dbReference type="InterPro" id="IPR032816">
    <property type="entry name" value="VTT_dom"/>
</dbReference>
<evidence type="ECO:0000256" key="6">
    <source>
        <dbReference type="ARBA" id="ARBA00023136"/>
    </source>
</evidence>
<dbReference type="PANTHER" id="PTHR30353:SF0">
    <property type="entry name" value="TRANSMEMBRANE PROTEIN"/>
    <property type="match status" value="1"/>
</dbReference>
<evidence type="ECO:0000313" key="10">
    <source>
        <dbReference type="Proteomes" id="UP001156215"/>
    </source>
</evidence>
<evidence type="ECO:0000256" key="2">
    <source>
        <dbReference type="ARBA" id="ARBA00010792"/>
    </source>
</evidence>
<keyword evidence="6 7" id="KW-0472">Membrane</keyword>
<feature type="domain" description="VTT" evidence="8">
    <location>
        <begin position="48"/>
        <end position="172"/>
    </location>
</feature>
<dbReference type="Proteomes" id="UP001156215">
    <property type="component" value="Chromosome"/>
</dbReference>
<comment type="subcellular location">
    <subcellularLocation>
        <location evidence="1 7">Cell membrane</location>
        <topology evidence="1 7">Multi-pass membrane protein</topology>
    </subcellularLocation>
</comment>
<organism evidence="9 10">
    <name type="scientific">Oxalobacter vibrioformis</name>
    <dbReference type="NCBI Taxonomy" id="933080"/>
    <lineage>
        <taxon>Bacteria</taxon>
        <taxon>Pseudomonadati</taxon>
        <taxon>Pseudomonadota</taxon>
        <taxon>Betaproteobacteria</taxon>
        <taxon>Burkholderiales</taxon>
        <taxon>Oxalobacteraceae</taxon>
        <taxon>Oxalobacter</taxon>
    </lineage>
</organism>
<comment type="similarity">
    <text evidence="2 7">Belongs to the DedA family.</text>
</comment>
<protein>
    <submittedName>
        <fullName evidence="9">VTT domain-containing protein</fullName>
    </submittedName>
</protein>
<feature type="transmembrane region" description="Helical" evidence="7">
    <location>
        <begin position="187"/>
        <end position="209"/>
    </location>
</feature>
<evidence type="ECO:0000256" key="4">
    <source>
        <dbReference type="ARBA" id="ARBA00022692"/>
    </source>
</evidence>
<evidence type="ECO:0000313" key="9">
    <source>
        <dbReference type="EMBL" id="WAW10197.1"/>
    </source>
</evidence>
<dbReference type="Pfam" id="PF09335">
    <property type="entry name" value="VTT_dom"/>
    <property type="match status" value="1"/>
</dbReference>
<evidence type="ECO:0000256" key="1">
    <source>
        <dbReference type="ARBA" id="ARBA00004651"/>
    </source>
</evidence>
<feature type="transmembrane region" description="Helical" evidence="7">
    <location>
        <begin position="154"/>
        <end position="175"/>
    </location>
</feature>
<accession>A0A9E9P2R7</accession>
<feature type="transmembrane region" description="Helical" evidence="7">
    <location>
        <begin position="28"/>
        <end position="48"/>
    </location>
</feature>
<keyword evidence="10" id="KW-1185">Reference proteome</keyword>
<keyword evidence="5 7" id="KW-1133">Transmembrane helix</keyword>
<reference evidence="9" key="1">
    <citation type="journal article" date="2022" name="Front. Microbiol.">
        <title>New perspectives on an old grouping: The genomic and phenotypic variability of Oxalobacter formigenes and the implications for calcium oxalate stone prevention.</title>
        <authorList>
            <person name="Chmiel J.A."/>
            <person name="Carr C."/>
            <person name="Stuivenberg G.A."/>
            <person name="Venema R."/>
            <person name="Chanyi R.M."/>
            <person name="Al K.F."/>
            <person name="Giguere D."/>
            <person name="Say H."/>
            <person name="Akouris P.P."/>
            <person name="Dominguez Romero S.A."/>
            <person name="Kwong A."/>
            <person name="Tai V."/>
            <person name="Koval S.F."/>
            <person name="Razvi H."/>
            <person name="Bjazevic J."/>
            <person name="Burton J.P."/>
        </authorList>
    </citation>
    <scope>NUCLEOTIDE SEQUENCE</scope>
    <source>
        <strain evidence="9">WoOx3</strain>
    </source>
</reference>
<evidence type="ECO:0000256" key="5">
    <source>
        <dbReference type="ARBA" id="ARBA00022989"/>
    </source>
</evidence>
<dbReference type="InterPro" id="IPR032818">
    <property type="entry name" value="DedA-like"/>
</dbReference>
<keyword evidence="4 7" id="KW-0812">Transmembrane</keyword>
<dbReference type="RefSeq" id="WP_269309199.1">
    <property type="nucleotide sequence ID" value="NZ_CP098242.1"/>
</dbReference>